<evidence type="ECO:0000313" key="2">
    <source>
        <dbReference type="EMBL" id="RDE10160.1"/>
    </source>
</evidence>
<dbReference type="RefSeq" id="WP_147275978.1">
    <property type="nucleotide sequence ID" value="NZ_QQNH01000002.1"/>
</dbReference>
<dbReference type="EMBL" id="QQNH01000002">
    <property type="protein sequence ID" value="RDE10160.1"/>
    <property type="molecule type" value="Genomic_DNA"/>
</dbReference>
<proteinExistence type="predicted"/>
<evidence type="ECO:0000313" key="3">
    <source>
        <dbReference type="Proteomes" id="UP000253759"/>
    </source>
</evidence>
<feature type="transmembrane region" description="Helical" evidence="1">
    <location>
        <begin position="25"/>
        <end position="43"/>
    </location>
</feature>
<name>A0A369W9W9_9HYPH</name>
<reference evidence="3" key="1">
    <citation type="submission" date="2018-07" db="EMBL/GenBank/DDBJ databases">
        <authorList>
            <person name="Liu B.-T."/>
            <person name="Du Z."/>
        </authorList>
    </citation>
    <scope>NUCLEOTIDE SEQUENCE [LARGE SCALE GENOMIC DNA]</scope>
    <source>
        <strain evidence="3">XYN52</strain>
    </source>
</reference>
<evidence type="ECO:0000256" key="1">
    <source>
        <dbReference type="SAM" id="Phobius"/>
    </source>
</evidence>
<sequence length="80" mass="8589">MAFTRRPIACSSPAPIRGYNRRGFLIGWIAIVLVVGTSFYFAAGRLDYRQSHLRLAHSTAVHASELAAEMASGDLPGSPG</sequence>
<keyword evidence="1" id="KW-0812">Transmembrane</keyword>
<dbReference type="Proteomes" id="UP000253759">
    <property type="component" value="Unassembled WGS sequence"/>
</dbReference>
<gene>
    <name evidence="2" type="ORF">DVH29_01825</name>
</gene>
<keyword evidence="3" id="KW-1185">Reference proteome</keyword>
<protein>
    <submittedName>
        <fullName evidence="2">Uncharacterized protein</fullName>
    </submittedName>
</protein>
<keyword evidence="1" id="KW-0472">Membrane</keyword>
<dbReference type="OrthoDB" id="9994439at2"/>
<accession>A0A369W9W9</accession>
<organism evidence="2 3">
    <name type="scientific">Pelagibacterium lacus</name>
    <dbReference type="NCBI Taxonomy" id="2282655"/>
    <lineage>
        <taxon>Bacteria</taxon>
        <taxon>Pseudomonadati</taxon>
        <taxon>Pseudomonadota</taxon>
        <taxon>Alphaproteobacteria</taxon>
        <taxon>Hyphomicrobiales</taxon>
        <taxon>Devosiaceae</taxon>
        <taxon>Pelagibacterium</taxon>
    </lineage>
</organism>
<dbReference type="AlphaFoldDB" id="A0A369W9W9"/>
<keyword evidence="1" id="KW-1133">Transmembrane helix</keyword>
<comment type="caution">
    <text evidence="2">The sequence shown here is derived from an EMBL/GenBank/DDBJ whole genome shotgun (WGS) entry which is preliminary data.</text>
</comment>